<dbReference type="Proteomes" id="UP000002051">
    <property type="component" value="Unassembled WGS sequence"/>
</dbReference>
<dbReference type="EnsemblPlants" id="KEH43915">
    <property type="protein sequence ID" value="KEH43915"/>
    <property type="gene ID" value="MTR_1g105440"/>
</dbReference>
<protein>
    <submittedName>
        <fullName evidence="2">Transmembrane protein, putative</fullName>
    </submittedName>
</protein>
<feature type="transmembrane region" description="Helical" evidence="1">
    <location>
        <begin position="29"/>
        <end position="49"/>
    </location>
</feature>
<organism evidence="2 4">
    <name type="scientific">Medicago truncatula</name>
    <name type="common">Barrel medic</name>
    <name type="synonym">Medicago tribuloides</name>
    <dbReference type="NCBI Taxonomy" id="3880"/>
    <lineage>
        <taxon>Eukaryota</taxon>
        <taxon>Viridiplantae</taxon>
        <taxon>Streptophyta</taxon>
        <taxon>Embryophyta</taxon>
        <taxon>Tracheophyta</taxon>
        <taxon>Spermatophyta</taxon>
        <taxon>Magnoliopsida</taxon>
        <taxon>eudicotyledons</taxon>
        <taxon>Gunneridae</taxon>
        <taxon>Pentapetalae</taxon>
        <taxon>rosids</taxon>
        <taxon>fabids</taxon>
        <taxon>Fabales</taxon>
        <taxon>Fabaceae</taxon>
        <taxon>Papilionoideae</taxon>
        <taxon>50 kb inversion clade</taxon>
        <taxon>NPAAA clade</taxon>
        <taxon>Hologalegina</taxon>
        <taxon>IRL clade</taxon>
        <taxon>Trifolieae</taxon>
        <taxon>Medicago</taxon>
    </lineage>
</organism>
<evidence type="ECO:0000313" key="2">
    <source>
        <dbReference type="EMBL" id="KEH43915.1"/>
    </source>
</evidence>
<reference evidence="3" key="3">
    <citation type="submission" date="2015-04" db="UniProtKB">
        <authorList>
            <consortium name="EnsemblPlants"/>
        </authorList>
    </citation>
    <scope>IDENTIFICATION</scope>
    <source>
        <strain evidence="3">cv. Jemalong A17</strain>
    </source>
</reference>
<evidence type="ECO:0000313" key="3">
    <source>
        <dbReference type="EnsemblPlants" id="KEH43915"/>
    </source>
</evidence>
<reference evidence="2 4" key="1">
    <citation type="journal article" date="2011" name="Nature">
        <title>The Medicago genome provides insight into the evolution of rhizobial symbioses.</title>
        <authorList>
            <person name="Young N.D."/>
            <person name="Debelle F."/>
            <person name="Oldroyd G.E."/>
            <person name="Geurts R."/>
            <person name="Cannon S.B."/>
            <person name="Udvardi M.K."/>
            <person name="Benedito V.A."/>
            <person name="Mayer K.F."/>
            <person name="Gouzy J."/>
            <person name="Schoof H."/>
            <person name="Van de Peer Y."/>
            <person name="Proost S."/>
            <person name="Cook D.R."/>
            <person name="Meyers B.C."/>
            <person name="Spannagl M."/>
            <person name="Cheung F."/>
            <person name="De Mita S."/>
            <person name="Krishnakumar V."/>
            <person name="Gundlach H."/>
            <person name="Zhou S."/>
            <person name="Mudge J."/>
            <person name="Bharti A.K."/>
            <person name="Murray J.D."/>
            <person name="Naoumkina M.A."/>
            <person name="Rosen B."/>
            <person name="Silverstein K.A."/>
            <person name="Tang H."/>
            <person name="Rombauts S."/>
            <person name="Zhao P.X."/>
            <person name="Zhou P."/>
            <person name="Barbe V."/>
            <person name="Bardou P."/>
            <person name="Bechner M."/>
            <person name="Bellec A."/>
            <person name="Berger A."/>
            <person name="Berges H."/>
            <person name="Bidwell S."/>
            <person name="Bisseling T."/>
            <person name="Choisne N."/>
            <person name="Couloux A."/>
            <person name="Denny R."/>
            <person name="Deshpande S."/>
            <person name="Dai X."/>
            <person name="Doyle J.J."/>
            <person name="Dudez A.M."/>
            <person name="Farmer A.D."/>
            <person name="Fouteau S."/>
            <person name="Franken C."/>
            <person name="Gibelin C."/>
            <person name="Gish J."/>
            <person name="Goldstein S."/>
            <person name="Gonzalez A.J."/>
            <person name="Green P.J."/>
            <person name="Hallab A."/>
            <person name="Hartog M."/>
            <person name="Hua A."/>
            <person name="Humphray S.J."/>
            <person name="Jeong D.H."/>
            <person name="Jing Y."/>
            <person name="Jocker A."/>
            <person name="Kenton S.M."/>
            <person name="Kim D.J."/>
            <person name="Klee K."/>
            <person name="Lai H."/>
            <person name="Lang C."/>
            <person name="Lin S."/>
            <person name="Macmil S.L."/>
            <person name="Magdelenat G."/>
            <person name="Matthews L."/>
            <person name="McCorrison J."/>
            <person name="Monaghan E.L."/>
            <person name="Mun J.H."/>
            <person name="Najar F.Z."/>
            <person name="Nicholson C."/>
            <person name="Noirot C."/>
            <person name="O'Bleness M."/>
            <person name="Paule C.R."/>
            <person name="Poulain J."/>
            <person name="Prion F."/>
            <person name="Qin B."/>
            <person name="Qu C."/>
            <person name="Retzel E.F."/>
            <person name="Riddle C."/>
            <person name="Sallet E."/>
            <person name="Samain S."/>
            <person name="Samson N."/>
            <person name="Sanders I."/>
            <person name="Saurat O."/>
            <person name="Scarpelli C."/>
            <person name="Schiex T."/>
            <person name="Segurens B."/>
            <person name="Severin A.J."/>
            <person name="Sherrier D.J."/>
            <person name="Shi R."/>
            <person name="Sims S."/>
            <person name="Singer S.R."/>
            <person name="Sinharoy S."/>
            <person name="Sterck L."/>
            <person name="Viollet A."/>
            <person name="Wang B.B."/>
            <person name="Wang K."/>
            <person name="Wang M."/>
            <person name="Wang X."/>
            <person name="Warfsmann J."/>
            <person name="Weissenbach J."/>
            <person name="White D.D."/>
            <person name="White J.D."/>
            <person name="Wiley G.B."/>
            <person name="Wincker P."/>
            <person name="Xing Y."/>
            <person name="Yang L."/>
            <person name="Yao Z."/>
            <person name="Ying F."/>
            <person name="Zhai J."/>
            <person name="Zhou L."/>
            <person name="Zuber A."/>
            <person name="Denarie J."/>
            <person name="Dixon R.A."/>
            <person name="May G.D."/>
            <person name="Schwartz D.C."/>
            <person name="Rogers J."/>
            <person name="Quetier F."/>
            <person name="Town C.D."/>
            <person name="Roe B.A."/>
        </authorList>
    </citation>
    <scope>NUCLEOTIDE SEQUENCE [LARGE SCALE GENOMIC DNA]</scope>
    <source>
        <strain evidence="2">A17</strain>
        <strain evidence="3 4">cv. Jemalong A17</strain>
    </source>
</reference>
<proteinExistence type="predicted"/>
<dbReference type="EMBL" id="CM001217">
    <property type="protein sequence ID" value="KEH43915.1"/>
    <property type="molecule type" value="Genomic_DNA"/>
</dbReference>
<name>A0A072W0W0_MEDTR</name>
<gene>
    <name evidence="2" type="ordered locus">MTR_1g105440</name>
</gene>
<reference evidence="2 4" key="2">
    <citation type="journal article" date="2014" name="BMC Genomics">
        <title>An improved genome release (version Mt4.0) for the model legume Medicago truncatula.</title>
        <authorList>
            <person name="Tang H."/>
            <person name="Krishnakumar V."/>
            <person name="Bidwell S."/>
            <person name="Rosen B."/>
            <person name="Chan A."/>
            <person name="Zhou S."/>
            <person name="Gentzbittel L."/>
            <person name="Childs K.L."/>
            <person name="Yandell M."/>
            <person name="Gundlach H."/>
            <person name="Mayer K.F."/>
            <person name="Schwartz D.C."/>
            <person name="Town C.D."/>
        </authorList>
    </citation>
    <scope>GENOME REANNOTATION</scope>
    <source>
        <strain evidence="2">A17</strain>
        <strain evidence="3 4">cv. Jemalong A17</strain>
    </source>
</reference>
<keyword evidence="1" id="KW-0472">Membrane</keyword>
<sequence>MKVEGEIWDLKTCEFTNDDAISVKVGEEIGVLLLLGALSELLILTRVGWLMQHDLYYHKVAQNDDHVASTVIWSKLVII</sequence>
<dbReference type="AlphaFoldDB" id="A0A072W0W0"/>
<evidence type="ECO:0000313" key="4">
    <source>
        <dbReference type="Proteomes" id="UP000002051"/>
    </source>
</evidence>
<keyword evidence="1 2" id="KW-0812">Transmembrane</keyword>
<keyword evidence="1" id="KW-1133">Transmembrane helix</keyword>
<evidence type="ECO:0000256" key="1">
    <source>
        <dbReference type="SAM" id="Phobius"/>
    </source>
</evidence>
<keyword evidence="4" id="KW-1185">Reference proteome</keyword>
<dbReference type="HOGENOM" id="CLU_2609598_0_0_1"/>
<accession>A0A072W0W0</accession>